<accession>A0A0A9ANA7</accession>
<evidence type="ECO:0000313" key="2">
    <source>
        <dbReference type="EMBL" id="JAD50425.1"/>
    </source>
</evidence>
<organism evidence="2">
    <name type="scientific">Arundo donax</name>
    <name type="common">Giant reed</name>
    <name type="synonym">Donax arundinaceus</name>
    <dbReference type="NCBI Taxonomy" id="35708"/>
    <lineage>
        <taxon>Eukaryota</taxon>
        <taxon>Viridiplantae</taxon>
        <taxon>Streptophyta</taxon>
        <taxon>Embryophyta</taxon>
        <taxon>Tracheophyta</taxon>
        <taxon>Spermatophyta</taxon>
        <taxon>Magnoliopsida</taxon>
        <taxon>Liliopsida</taxon>
        <taxon>Poales</taxon>
        <taxon>Poaceae</taxon>
        <taxon>PACMAD clade</taxon>
        <taxon>Arundinoideae</taxon>
        <taxon>Arundineae</taxon>
        <taxon>Arundo</taxon>
    </lineage>
</organism>
<reference evidence="2" key="2">
    <citation type="journal article" date="2015" name="Data Brief">
        <title>Shoot transcriptome of the giant reed, Arundo donax.</title>
        <authorList>
            <person name="Barrero R.A."/>
            <person name="Guerrero F.D."/>
            <person name="Moolhuijzen P."/>
            <person name="Goolsby J.A."/>
            <person name="Tidwell J."/>
            <person name="Bellgard S.E."/>
            <person name="Bellgard M.I."/>
        </authorList>
    </citation>
    <scope>NUCLEOTIDE SEQUENCE</scope>
    <source>
        <tissue evidence="2">Shoot tissue taken approximately 20 cm above the soil surface</tissue>
    </source>
</reference>
<proteinExistence type="predicted"/>
<evidence type="ECO:0000256" key="1">
    <source>
        <dbReference type="SAM" id="MobiDB-lite"/>
    </source>
</evidence>
<name>A0A0A9ANA7_ARUDO</name>
<dbReference type="AlphaFoldDB" id="A0A0A9ANA7"/>
<dbReference type="EMBL" id="GBRH01247470">
    <property type="protein sequence ID" value="JAD50425.1"/>
    <property type="molecule type" value="Transcribed_RNA"/>
</dbReference>
<reference evidence="2" key="1">
    <citation type="submission" date="2014-09" db="EMBL/GenBank/DDBJ databases">
        <authorList>
            <person name="Magalhaes I.L.F."/>
            <person name="Oliveira U."/>
            <person name="Santos F.R."/>
            <person name="Vidigal T.H.D.A."/>
            <person name="Brescovit A.D."/>
            <person name="Santos A.J."/>
        </authorList>
    </citation>
    <scope>NUCLEOTIDE SEQUENCE</scope>
    <source>
        <tissue evidence="2">Shoot tissue taken approximately 20 cm above the soil surface</tissue>
    </source>
</reference>
<protein>
    <submittedName>
        <fullName evidence="2">Uncharacterized protein</fullName>
    </submittedName>
</protein>
<sequence>MSWECGEDEGDDLPSAPAGRPHAGMRSGRRRPCPWPPAWRRASRRRSSVSAAESVVPGDGDGDAGAELVITMAR</sequence>
<feature type="compositionally biased region" description="Acidic residues" evidence="1">
    <location>
        <begin position="1"/>
        <end position="12"/>
    </location>
</feature>
<feature type="region of interest" description="Disordered" evidence="1">
    <location>
        <begin position="1"/>
        <end position="74"/>
    </location>
</feature>